<dbReference type="GO" id="GO:0019867">
    <property type="term" value="C:outer membrane"/>
    <property type="evidence" value="ECO:0007669"/>
    <property type="project" value="InterPro"/>
</dbReference>
<feature type="chain" id="PRO_5015769875" evidence="1">
    <location>
        <begin position="20"/>
        <end position="199"/>
    </location>
</feature>
<dbReference type="PANTHER" id="PTHR36920">
    <property type="match status" value="1"/>
</dbReference>
<dbReference type="PANTHER" id="PTHR36920:SF1">
    <property type="entry name" value="OUTER MEMBRANE PROTEIN W"/>
    <property type="match status" value="1"/>
</dbReference>
<proteinExistence type="predicted"/>
<keyword evidence="3" id="KW-1185">Reference proteome</keyword>
<dbReference type="KEGG" id="adv:DJ533_17850"/>
<dbReference type="OrthoDB" id="9807574at2"/>
<evidence type="ECO:0000256" key="1">
    <source>
        <dbReference type="SAM" id="SignalP"/>
    </source>
</evidence>
<dbReference type="GO" id="GO:0055085">
    <property type="term" value="P:transmembrane transport"/>
    <property type="evidence" value="ECO:0007669"/>
    <property type="project" value="TreeGrafter"/>
</dbReference>
<dbReference type="STRING" id="1871111.GCA_001704615_03164"/>
<keyword evidence="1" id="KW-0732">Signal</keyword>
<feature type="signal peptide" evidence="1">
    <location>
        <begin position="1"/>
        <end position="19"/>
    </location>
</feature>
<dbReference type="Proteomes" id="UP000245977">
    <property type="component" value="Chromosome"/>
</dbReference>
<reference evidence="2" key="1">
    <citation type="submission" date="2019-08" db="EMBL/GenBank/DDBJ databases">
        <title>The complete genome of Acinetobacter defluvii strain WCHAD010030.</title>
        <authorList>
            <person name="Hu Y."/>
            <person name="Qin J."/>
            <person name="Feng Y."/>
            <person name="Zong Z."/>
        </authorList>
    </citation>
    <scope>NUCLEOTIDE SEQUENCE</scope>
    <source>
        <strain evidence="2">WCHA30</strain>
    </source>
</reference>
<dbReference type="Pfam" id="PF03922">
    <property type="entry name" value="OmpW"/>
    <property type="match status" value="1"/>
</dbReference>
<dbReference type="RefSeq" id="WP_065993860.1">
    <property type="nucleotide sequence ID" value="NZ_CP029397.2"/>
</dbReference>
<dbReference type="InterPro" id="IPR011250">
    <property type="entry name" value="OMP/PagP_B-barrel"/>
</dbReference>
<evidence type="ECO:0000313" key="3">
    <source>
        <dbReference type="Proteomes" id="UP000245977"/>
    </source>
</evidence>
<dbReference type="InterPro" id="IPR005618">
    <property type="entry name" value="OMPW"/>
</dbReference>
<dbReference type="SUPFAM" id="SSF56925">
    <property type="entry name" value="OMPA-like"/>
    <property type="match status" value="1"/>
</dbReference>
<dbReference type="AlphaFoldDB" id="A0A2S2FH93"/>
<sequence>MKKCIVLCLGLTAFSNTYAEIDLSKFKARLGVTLIEPKDHPGNLYDGTATSISRSYALTASNLYFVTPNVAVDLLVGTAPKHRIYGNGEKIGYTRYLPPTLSVQYNFNPDGKFNPYVGAGVNYTYYFNEKLISNDKLNISNSFGYAATLGMDYNINKNISLGTEIRYIDVNSDIEINGTKVGSGDVNPMLYTLTMGYKF</sequence>
<dbReference type="Gene3D" id="2.40.160.20">
    <property type="match status" value="1"/>
</dbReference>
<evidence type="ECO:0000313" key="2">
    <source>
        <dbReference type="EMBL" id="AWL30289.1"/>
    </source>
</evidence>
<name>A0A2S2FH93_9GAMM</name>
<gene>
    <name evidence="2" type="ORF">DJ533_17850</name>
</gene>
<accession>A0A2S2FH93</accession>
<dbReference type="EMBL" id="CP029397">
    <property type="protein sequence ID" value="AWL30289.1"/>
    <property type="molecule type" value="Genomic_DNA"/>
</dbReference>
<organism evidence="2 3">
    <name type="scientific">Acinetobacter defluvii</name>
    <dbReference type="NCBI Taxonomy" id="1871111"/>
    <lineage>
        <taxon>Bacteria</taxon>
        <taxon>Pseudomonadati</taxon>
        <taxon>Pseudomonadota</taxon>
        <taxon>Gammaproteobacteria</taxon>
        <taxon>Moraxellales</taxon>
        <taxon>Moraxellaceae</taxon>
        <taxon>Acinetobacter</taxon>
    </lineage>
</organism>
<protein>
    <submittedName>
        <fullName evidence="2">OmpW family protein</fullName>
    </submittedName>
</protein>